<evidence type="ECO:0000313" key="4">
    <source>
        <dbReference type="EMBL" id="QQT51481.1"/>
    </source>
</evidence>
<keyword evidence="2" id="KW-0472">Membrane</keyword>
<feature type="domain" description="Signal transduction histidine kinase internal region" evidence="3">
    <location>
        <begin position="80"/>
        <end position="157"/>
    </location>
</feature>
<proteinExistence type="predicted"/>
<dbReference type="InterPro" id="IPR010559">
    <property type="entry name" value="Sig_transdc_His_kin_internal"/>
</dbReference>
<evidence type="ECO:0000256" key="2">
    <source>
        <dbReference type="SAM" id="Phobius"/>
    </source>
</evidence>
<keyword evidence="5" id="KW-1185">Reference proteome</keyword>
<accession>A0ABX7CH39</accession>
<dbReference type="Pfam" id="PF06580">
    <property type="entry name" value="His_kinase"/>
    <property type="match status" value="1"/>
</dbReference>
<keyword evidence="4" id="KW-0808">Transferase</keyword>
<feature type="transmembrane region" description="Helical" evidence="2">
    <location>
        <begin position="32"/>
        <end position="49"/>
    </location>
</feature>
<protein>
    <submittedName>
        <fullName evidence="4">Histidine kinase</fullName>
    </submittedName>
</protein>
<dbReference type="InterPro" id="IPR036890">
    <property type="entry name" value="HATPase_C_sf"/>
</dbReference>
<reference evidence="4 5" key="1">
    <citation type="submission" date="2021-01" db="EMBL/GenBank/DDBJ databases">
        <title>FDA dAtabase for Regulatory Grade micrObial Sequences (FDA-ARGOS): Supporting development and validation of Infectious Disease Dx tests.</title>
        <authorList>
            <person name="Sproer C."/>
            <person name="Gronow S."/>
            <person name="Severitt S."/>
            <person name="Schroder I."/>
            <person name="Tallon L."/>
            <person name="Sadzewicz L."/>
            <person name="Zhao X."/>
            <person name="Boylan J."/>
            <person name="Ott S."/>
            <person name="Bowen H."/>
            <person name="Vavikolanu K."/>
            <person name="Mehta A."/>
            <person name="Aluvathingal J."/>
            <person name="Nadendla S."/>
            <person name="Lowell S."/>
            <person name="Myers T."/>
            <person name="Yan Y."/>
            <person name="Sichtig H."/>
        </authorList>
    </citation>
    <scope>NUCLEOTIDE SEQUENCE [LARGE SCALE GENOMIC DNA]</scope>
    <source>
        <strain evidence="4 5">FDAARGOS_1141</strain>
    </source>
</reference>
<dbReference type="InterPro" id="IPR050640">
    <property type="entry name" value="Bact_2-comp_sensor_kinase"/>
</dbReference>
<organism evidence="4 5">
    <name type="scientific">Sphingobacterium multivorum</name>
    <dbReference type="NCBI Taxonomy" id="28454"/>
    <lineage>
        <taxon>Bacteria</taxon>
        <taxon>Pseudomonadati</taxon>
        <taxon>Bacteroidota</taxon>
        <taxon>Sphingobacteriia</taxon>
        <taxon>Sphingobacteriales</taxon>
        <taxon>Sphingobacteriaceae</taxon>
        <taxon>Sphingobacterium</taxon>
    </lineage>
</organism>
<name>A0ABX7CH39_SPHMU</name>
<sequence length="277" mass="31948">MNINIHPSKRLQSYVDHVIHMGLMGLFKYDTFTFYFLDFIYFISLPLGIKLTKSILSIGNEKALLEYKNLELELSNVQLELAFLKSQINPHFLFNTINNIIFLVSEDTVRAEKSLAQLSRIMNYLVYESDKKTVPLGSEISFLKSYIELEKMRLSSKVKTTININTDSEKYTIVPLIIFPFVENAFKHGPMTSSRNAWVDIQILIKNHILNLKVSNGFRRIEKPPGYVGGIGIENVYKRLELNYPDQYKLTINESGDSYMILLKLSLNANEFSDINL</sequence>
<dbReference type="PANTHER" id="PTHR34220">
    <property type="entry name" value="SENSOR HISTIDINE KINASE YPDA"/>
    <property type="match status" value="1"/>
</dbReference>
<feature type="coiled-coil region" evidence="1">
    <location>
        <begin position="60"/>
        <end position="87"/>
    </location>
</feature>
<dbReference type="PANTHER" id="PTHR34220:SF7">
    <property type="entry name" value="SENSOR HISTIDINE KINASE YPDA"/>
    <property type="match status" value="1"/>
</dbReference>
<evidence type="ECO:0000256" key="1">
    <source>
        <dbReference type="SAM" id="Coils"/>
    </source>
</evidence>
<keyword evidence="4" id="KW-0418">Kinase</keyword>
<keyword evidence="2" id="KW-1133">Transmembrane helix</keyword>
<keyword evidence="2" id="KW-0812">Transmembrane</keyword>
<dbReference type="Gene3D" id="3.30.565.10">
    <property type="entry name" value="Histidine kinase-like ATPase, C-terminal domain"/>
    <property type="match status" value="1"/>
</dbReference>
<dbReference type="EMBL" id="CP068224">
    <property type="protein sequence ID" value="QQT51481.1"/>
    <property type="molecule type" value="Genomic_DNA"/>
</dbReference>
<dbReference type="GO" id="GO:0016301">
    <property type="term" value="F:kinase activity"/>
    <property type="evidence" value="ECO:0007669"/>
    <property type="project" value="UniProtKB-KW"/>
</dbReference>
<gene>
    <name evidence="4" type="ORF">I6I98_14355</name>
</gene>
<evidence type="ECO:0000259" key="3">
    <source>
        <dbReference type="Pfam" id="PF06580"/>
    </source>
</evidence>
<keyword evidence="1" id="KW-0175">Coiled coil</keyword>
<evidence type="ECO:0000313" key="5">
    <source>
        <dbReference type="Proteomes" id="UP000595498"/>
    </source>
</evidence>
<dbReference type="Proteomes" id="UP000595498">
    <property type="component" value="Chromosome"/>
</dbReference>